<keyword evidence="12" id="KW-1185">Reference proteome</keyword>
<evidence type="ECO:0000259" key="10">
    <source>
        <dbReference type="Pfam" id="PF16177"/>
    </source>
</evidence>
<proteinExistence type="inferred from homology"/>
<name>A0A1T4M0R5_9FIRM</name>
<dbReference type="Proteomes" id="UP000189933">
    <property type="component" value="Unassembled WGS sequence"/>
</dbReference>
<gene>
    <name evidence="11" type="ORF">SAMN02745885_00371</name>
</gene>
<feature type="domain" description="AMP-dependent synthetase/ligase" evidence="8">
    <location>
        <begin position="89"/>
        <end position="468"/>
    </location>
</feature>
<dbReference type="InterPro" id="IPR000873">
    <property type="entry name" value="AMP-dep_synth/lig_dom"/>
</dbReference>
<sequence length="630" mass="70385">MEDLKLDNLLQVETKYEPPARIKENAALPNYEEIYPYSVSQPEEFWGKVAAELEWFSPWEKVLEWEYPKHRWFSEGKCNITYNALDRHLNTWRKNKAAFIFLGEDGSEQTLTYAQLYDRVCRFANGLKALGLQKGDRVIIYMPLTLEGVISMLACARLGAIHSVVYAGLGFGALRERINDSQAKLVITADIGYRRGKEVDLKSIVDQALEGVSCVEKVIFWQRKTEKVPLKDNEVDFLTLFNHKPDCPAEVMEAEDPLFILYTSGTTGKPKGVLHVHGGYMVGTYYHARTFMDLKDDDIFWCTSDIGWIVGHSYIVYAPLVAGITTVFREGALDYPSPATPWEIVEKYRVSVIFTAPTAIRLLMKYGDTYPKEYNMTSLRLITCAGEPLNPEAWRWAYEVLLSSQGGYIVDNWWQTELGGPTLGTLPAMAAKPGKVGVPLPGVVADVVDSAGNPQPPNKGGLLVLKNPFPHMLRTVFGDDERYSKTWTTIPGYYLTGDVAVKDEEGYFTVLGRADDVLNIAGHRIGTAEVESALVSHPAVAEAAAIGKPDPVKGEVLKAFVILKLGYEGTEELKKELVNHVRNELGPIVIISELDFVPKLPKTRSGKIMRRLLKAQELGQDPGDLTTLEE</sequence>
<dbReference type="AlphaFoldDB" id="A0A1T4M0R5"/>
<dbReference type="InterPro" id="IPR045851">
    <property type="entry name" value="AMP-bd_C_sf"/>
</dbReference>
<accession>A0A1T4M0R5</accession>
<dbReference type="FunFam" id="3.40.50.12780:FF:000001">
    <property type="entry name" value="Acetyl-coenzyme A synthetase"/>
    <property type="match status" value="1"/>
</dbReference>
<evidence type="ECO:0000313" key="11">
    <source>
        <dbReference type="EMBL" id="SJZ60512.1"/>
    </source>
</evidence>
<evidence type="ECO:0000256" key="1">
    <source>
        <dbReference type="ARBA" id="ARBA00006432"/>
    </source>
</evidence>
<dbReference type="NCBIfam" id="TIGR02188">
    <property type="entry name" value="Ac_CoA_lig_AcsA"/>
    <property type="match status" value="1"/>
</dbReference>
<dbReference type="EMBL" id="FUXM01000003">
    <property type="protein sequence ID" value="SJZ60512.1"/>
    <property type="molecule type" value="Genomic_DNA"/>
</dbReference>
<dbReference type="InterPro" id="IPR011904">
    <property type="entry name" value="Ac_CoA_lig"/>
</dbReference>
<dbReference type="PANTHER" id="PTHR24095:SF14">
    <property type="entry name" value="ACETYL-COENZYME A SYNTHETASE 1"/>
    <property type="match status" value="1"/>
</dbReference>
<dbReference type="NCBIfam" id="NF001208">
    <property type="entry name" value="PRK00174.1"/>
    <property type="match status" value="1"/>
</dbReference>
<organism evidence="11 12">
    <name type="scientific">Carboxydocella sporoproducens DSM 16521</name>
    <dbReference type="NCBI Taxonomy" id="1121270"/>
    <lineage>
        <taxon>Bacteria</taxon>
        <taxon>Bacillati</taxon>
        <taxon>Bacillota</taxon>
        <taxon>Clostridia</taxon>
        <taxon>Eubacteriales</taxon>
        <taxon>Clostridiales Family XVI. Incertae Sedis</taxon>
        <taxon>Carboxydocella</taxon>
    </lineage>
</organism>
<evidence type="ECO:0000256" key="3">
    <source>
        <dbReference type="ARBA" id="ARBA00022598"/>
    </source>
</evidence>
<dbReference type="Pfam" id="PF00501">
    <property type="entry name" value="AMP-binding"/>
    <property type="match status" value="1"/>
</dbReference>
<evidence type="ECO:0000256" key="4">
    <source>
        <dbReference type="ARBA" id="ARBA00022741"/>
    </source>
</evidence>
<evidence type="ECO:0000259" key="9">
    <source>
        <dbReference type="Pfam" id="PF13193"/>
    </source>
</evidence>
<dbReference type="GO" id="GO:0005524">
    <property type="term" value="F:ATP binding"/>
    <property type="evidence" value="ECO:0007669"/>
    <property type="project" value="UniProtKB-KW"/>
</dbReference>
<dbReference type="InterPro" id="IPR042099">
    <property type="entry name" value="ANL_N_sf"/>
</dbReference>
<reference evidence="12" key="1">
    <citation type="submission" date="2017-02" db="EMBL/GenBank/DDBJ databases">
        <authorList>
            <person name="Varghese N."/>
            <person name="Submissions S."/>
        </authorList>
    </citation>
    <scope>NUCLEOTIDE SEQUENCE [LARGE SCALE GENOMIC DNA]</scope>
    <source>
        <strain evidence="12">DSM 16521</strain>
    </source>
</reference>
<dbReference type="InterPro" id="IPR020845">
    <property type="entry name" value="AMP-binding_CS"/>
</dbReference>
<evidence type="ECO:0000313" key="12">
    <source>
        <dbReference type="Proteomes" id="UP000189933"/>
    </source>
</evidence>
<dbReference type="Pfam" id="PF16177">
    <property type="entry name" value="ACAS_N"/>
    <property type="match status" value="1"/>
</dbReference>
<evidence type="ECO:0000256" key="2">
    <source>
        <dbReference type="ARBA" id="ARBA00013275"/>
    </source>
</evidence>
<dbReference type="PANTHER" id="PTHR24095">
    <property type="entry name" value="ACETYL-COENZYME A SYNTHETASE"/>
    <property type="match status" value="1"/>
</dbReference>
<dbReference type="InterPro" id="IPR025110">
    <property type="entry name" value="AMP-bd_C"/>
</dbReference>
<evidence type="ECO:0000256" key="5">
    <source>
        <dbReference type="ARBA" id="ARBA00022840"/>
    </source>
</evidence>
<keyword evidence="6" id="KW-0007">Acetylation</keyword>
<dbReference type="SUPFAM" id="SSF56801">
    <property type="entry name" value="Acetyl-CoA synthetase-like"/>
    <property type="match status" value="1"/>
</dbReference>
<dbReference type="InterPro" id="IPR032387">
    <property type="entry name" value="ACAS_N"/>
</dbReference>
<evidence type="ECO:0000256" key="7">
    <source>
        <dbReference type="NCBIfam" id="TIGR02188"/>
    </source>
</evidence>
<dbReference type="EC" id="6.2.1.1" evidence="2 7"/>
<keyword evidence="5" id="KW-0067">ATP-binding</keyword>
<dbReference type="Gene3D" id="3.30.300.30">
    <property type="match status" value="1"/>
</dbReference>
<dbReference type="GO" id="GO:0019427">
    <property type="term" value="P:acetyl-CoA biosynthetic process from acetate"/>
    <property type="evidence" value="ECO:0007669"/>
    <property type="project" value="UniProtKB-UniRule"/>
</dbReference>
<evidence type="ECO:0000259" key="8">
    <source>
        <dbReference type="Pfam" id="PF00501"/>
    </source>
</evidence>
<comment type="similarity">
    <text evidence="1">Belongs to the ATP-dependent AMP-binding enzyme family.</text>
</comment>
<evidence type="ECO:0000256" key="6">
    <source>
        <dbReference type="ARBA" id="ARBA00022990"/>
    </source>
</evidence>
<protein>
    <recommendedName>
        <fullName evidence="2 7">Acetate--CoA ligase</fullName>
        <ecNumber evidence="2 7">6.2.1.1</ecNumber>
    </recommendedName>
</protein>
<dbReference type="Gene3D" id="3.40.50.12780">
    <property type="entry name" value="N-terminal domain of ligase-like"/>
    <property type="match status" value="1"/>
</dbReference>
<keyword evidence="3" id="KW-0436">Ligase</keyword>
<feature type="domain" description="Acetyl-coenzyme A synthetase N-terminal" evidence="10">
    <location>
        <begin position="31"/>
        <end position="84"/>
    </location>
</feature>
<dbReference type="GO" id="GO:0003987">
    <property type="term" value="F:acetate-CoA ligase activity"/>
    <property type="evidence" value="ECO:0007669"/>
    <property type="project" value="UniProtKB-UniRule"/>
</dbReference>
<dbReference type="Pfam" id="PF13193">
    <property type="entry name" value="AMP-binding_C"/>
    <property type="match status" value="1"/>
</dbReference>
<dbReference type="GO" id="GO:0016208">
    <property type="term" value="F:AMP binding"/>
    <property type="evidence" value="ECO:0007669"/>
    <property type="project" value="InterPro"/>
</dbReference>
<dbReference type="GO" id="GO:0005829">
    <property type="term" value="C:cytosol"/>
    <property type="evidence" value="ECO:0007669"/>
    <property type="project" value="TreeGrafter"/>
</dbReference>
<keyword evidence="4" id="KW-0547">Nucleotide-binding</keyword>
<feature type="domain" description="AMP-binding enzyme C-terminal" evidence="9">
    <location>
        <begin position="529"/>
        <end position="607"/>
    </location>
</feature>
<dbReference type="PROSITE" id="PS00455">
    <property type="entry name" value="AMP_BINDING"/>
    <property type="match status" value="1"/>
</dbReference>